<dbReference type="InterPro" id="IPR036691">
    <property type="entry name" value="Endo/exonu/phosph_ase_sf"/>
</dbReference>
<feature type="non-terminal residue" evidence="2">
    <location>
        <position position="809"/>
    </location>
</feature>
<feature type="domain" description="Reverse transcriptase zinc-binding" evidence="1">
    <location>
        <begin position="666"/>
        <end position="750"/>
    </location>
</feature>
<keyword evidence="3" id="KW-1185">Reference proteome</keyword>
<dbReference type="Proteomes" id="UP000836841">
    <property type="component" value="Chromosome 4"/>
</dbReference>
<accession>A0AAU9S924</accession>
<evidence type="ECO:0000259" key="1">
    <source>
        <dbReference type="Pfam" id="PF13966"/>
    </source>
</evidence>
<reference evidence="2 3" key="1">
    <citation type="submission" date="2022-03" db="EMBL/GenBank/DDBJ databases">
        <authorList>
            <person name="Nunn A."/>
            <person name="Chopra R."/>
            <person name="Nunn A."/>
            <person name="Contreras Garrido A."/>
        </authorList>
    </citation>
    <scope>NUCLEOTIDE SEQUENCE [LARGE SCALE GENOMIC DNA]</scope>
</reference>
<dbReference type="InterPro" id="IPR026960">
    <property type="entry name" value="RVT-Znf"/>
</dbReference>
<evidence type="ECO:0000313" key="3">
    <source>
        <dbReference type="Proteomes" id="UP000836841"/>
    </source>
</evidence>
<proteinExistence type="predicted"/>
<sequence length="809" mass="92088">MYQLSVRGLNNQSRQAVLKKWISVNKPFLGGILETHVKEDLDKDILASICPGWRYDSNYSCSDNRRILIITYKKSDQFVPATNSSFNVAFIYAQNLESQKRRLWEDISALRAGSPLSSRPWLPMGDFNQILLASEHYSIFPSVLPLRGMADFETCLVDNELSDLSSRGVFYTWTNNNPESPTLRKLDRAVNDCWRTAFLDSNAFFDSPRESDHAPCLVSLTSEIEVRRKSFKYFSFLSTHPKFLSVLKEAWGEETCVGSDLFVLGQKLKAAKVFCKHLNREGISNIQQRAKEAFSRLENIQKDLLSNLSGQIKDMVVAYYSNLLGSEVADTVPFTGRLLCENVLLASELVENFHKEGVTRRGCLQIDLTKVYENLSWTFVLNILEALDIPPPLVQKLICRLYFHPYKGLRQAMDVLAKKLDMRAINQRFSPHPLGAAPLVTHLSFADGVLVFFYGEERPLSGILNILEDFRVGSGLHINREKSFLYLDGNNSSLASQLAGLRRLADWNKVLGLKHISLIFTVAGCLWISWLRINLLQGRCFWAIDPRNSGSWIWKQCKLRPLARPFVFCEVGSGIKTMFWSENWTGLGPLIDITGSEGPRLTCLPLDAMVADAIRGNEWWLISSRSINSVISLLRQCLPQVDPIMSSECDDSFLWKIANNTSSLSFSASKTWDSLHLSGEIVLWNKAVWFKDHIPKHAFGCWVVARNRMLTRDRLRRWGIMVPSQCLLCNTHDESREHLFFDCPYSNEVWTSFTSAANLSSPAQFDDLLCWIVQPSPDKNINKIVQERNARLHLQVAWPAATIVKEIQH</sequence>
<dbReference type="Pfam" id="PF13966">
    <property type="entry name" value="zf-RVT"/>
    <property type="match status" value="1"/>
</dbReference>
<evidence type="ECO:0000313" key="2">
    <source>
        <dbReference type="EMBL" id="CAH2060492.1"/>
    </source>
</evidence>
<dbReference type="SUPFAM" id="SSF56219">
    <property type="entry name" value="DNase I-like"/>
    <property type="match status" value="1"/>
</dbReference>
<organism evidence="2 3">
    <name type="scientific">Thlaspi arvense</name>
    <name type="common">Field penny-cress</name>
    <dbReference type="NCBI Taxonomy" id="13288"/>
    <lineage>
        <taxon>Eukaryota</taxon>
        <taxon>Viridiplantae</taxon>
        <taxon>Streptophyta</taxon>
        <taxon>Embryophyta</taxon>
        <taxon>Tracheophyta</taxon>
        <taxon>Spermatophyta</taxon>
        <taxon>Magnoliopsida</taxon>
        <taxon>eudicotyledons</taxon>
        <taxon>Gunneridae</taxon>
        <taxon>Pentapetalae</taxon>
        <taxon>rosids</taxon>
        <taxon>malvids</taxon>
        <taxon>Brassicales</taxon>
        <taxon>Brassicaceae</taxon>
        <taxon>Thlaspideae</taxon>
        <taxon>Thlaspi</taxon>
    </lineage>
</organism>
<dbReference type="PANTHER" id="PTHR33710">
    <property type="entry name" value="BNAC02G09200D PROTEIN"/>
    <property type="match status" value="1"/>
</dbReference>
<protein>
    <recommendedName>
        <fullName evidence="1">Reverse transcriptase zinc-binding domain-containing protein</fullName>
    </recommendedName>
</protein>
<name>A0AAU9S924_THLAR</name>
<dbReference type="PANTHER" id="PTHR33710:SF77">
    <property type="entry name" value="DNASE I-LIKE SUPERFAMILY PROTEIN"/>
    <property type="match status" value="1"/>
</dbReference>
<dbReference type="EMBL" id="OU466860">
    <property type="protein sequence ID" value="CAH2060492.1"/>
    <property type="molecule type" value="Genomic_DNA"/>
</dbReference>
<dbReference type="AlphaFoldDB" id="A0AAU9S924"/>
<gene>
    <name evidence="2" type="ORF">TAV2_LOCUS14346</name>
</gene>
<dbReference type="Gene3D" id="3.60.10.10">
    <property type="entry name" value="Endonuclease/exonuclease/phosphatase"/>
    <property type="match status" value="1"/>
</dbReference>